<dbReference type="SUPFAM" id="SSF58104">
    <property type="entry name" value="Methyl-accepting chemotaxis protein (MCP) signaling domain"/>
    <property type="match status" value="1"/>
</dbReference>
<dbReference type="Pfam" id="PF00015">
    <property type="entry name" value="MCPsignal"/>
    <property type="match status" value="1"/>
</dbReference>
<feature type="domain" description="Methyl-accepting transducer" evidence="4">
    <location>
        <begin position="52"/>
        <end position="256"/>
    </location>
</feature>
<organism evidence="5 6">
    <name type="scientific">Vibrio sinensis</name>
    <dbReference type="NCBI Taxonomy" id="2302434"/>
    <lineage>
        <taxon>Bacteria</taxon>
        <taxon>Pseudomonadati</taxon>
        <taxon>Pseudomonadota</taxon>
        <taxon>Gammaproteobacteria</taxon>
        <taxon>Vibrionales</taxon>
        <taxon>Vibrionaceae</taxon>
        <taxon>Vibrio</taxon>
    </lineage>
</organism>
<dbReference type="GO" id="GO:0006935">
    <property type="term" value="P:chemotaxis"/>
    <property type="evidence" value="ECO:0007669"/>
    <property type="project" value="UniProtKB-ARBA"/>
</dbReference>
<dbReference type="GO" id="GO:0016020">
    <property type="term" value="C:membrane"/>
    <property type="evidence" value="ECO:0007669"/>
    <property type="project" value="UniProtKB-SubCell"/>
</dbReference>
<evidence type="ECO:0000259" key="4">
    <source>
        <dbReference type="PROSITE" id="PS50111"/>
    </source>
</evidence>
<dbReference type="EMBL" id="QVMU01000009">
    <property type="protein sequence ID" value="RJX70909.1"/>
    <property type="molecule type" value="Genomic_DNA"/>
</dbReference>
<dbReference type="PROSITE" id="PS50111">
    <property type="entry name" value="CHEMOTAXIS_TRANSDUC_2"/>
    <property type="match status" value="1"/>
</dbReference>
<sequence>MFSYLSKNESKSRISELIELVNEKDELILSLKGEIEQGNVVLDKSNDLNCLQTSIVGNLLRTMGALNGIRDNIAHAANGLKDCLESHVNEHRSGLEVLDNFRISIQSLMEHLVDNNISIDNLNMSSQLIDKLVVNITKISEQTNLLALNATIEAARAGEHGKGFTIVAGEIRTLAGNASNSAKQIKSVVDTIKTNSEMTSNSFNVMDNECQKLHANIVELMDIVRSLIIKAEDLFSLVKISYSSIFLRLVQLDHVVWKMSIYQAVDNGCFDSVNLTNHKQCRLGCWYYEGRGKLVFHECKSYKQLEKPHEEVHLFGKKALAYFANNEPQKGIECINKMEAAADLVMYYLDNLELEIKSMG</sequence>
<keyword evidence="2 3" id="KW-0807">Transducer</keyword>
<keyword evidence="6" id="KW-1185">Reference proteome</keyword>
<evidence type="ECO:0000256" key="1">
    <source>
        <dbReference type="ARBA" id="ARBA00004370"/>
    </source>
</evidence>
<accession>A0A3A6QQ72</accession>
<dbReference type="OrthoDB" id="9808588at2"/>
<dbReference type="Proteomes" id="UP000273252">
    <property type="component" value="Unassembled WGS sequence"/>
</dbReference>
<dbReference type="SMART" id="SM00283">
    <property type="entry name" value="MA"/>
    <property type="match status" value="1"/>
</dbReference>
<reference evidence="5 6" key="1">
    <citation type="submission" date="2018-08" db="EMBL/GenBank/DDBJ databases">
        <title>Vibrio isolated from the Eastern China Marginal Seas.</title>
        <authorList>
            <person name="Li Y."/>
        </authorList>
    </citation>
    <scope>NUCLEOTIDE SEQUENCE [LARGE SCALE GENOMIC DNA]</scope>
    <source>
        <strain evidence="5 6">BEI233</strain>
    </source>
</reference>
<dbReference type="GO" id="GO:0007165">
    <property type="term" value="P:signal transduction"/>
    <property type="evidence" value="ECO:0007669"/>
    <property type="project" value="UniProtKB-KW"/>
</dbReference>
<dbReference type="Gene3D" id="1.10.287.950">
    <property type="entry name" value="Methyl-accepting chemotaxis protein"/>
    <property type="match status" value="1"/>
</dbReference>
<proteinExistence type="predicted"/>
<comment type="caution">
    <text evidence="5">The sequence shown here is derived from an EMBL/GenBank/DDBJ whole genome shotgun (WGS) entry which is preliminary data.</text>
</comment>
<evidence type="ECO:0000256" key="2">
    <source>
        <dbReference type="ARBA" id="ARBA00023224"/>
    </source>
</evidence>
<gene>
    <name evidence="5" type="ORF">DZ860_11275</name>
</gene>
<evidence type="ECO:0000313" key="6">
    <source>
        <dbReference type="Proteomes" id="UP000273252"/>
    </source>
</evidence>
<dbReference type="InterPro" id="IPR025991">
    <property type="entry name" value="Chemoreceptor_zinc-bind_dom"/>
</dbReference>
<name>A0A3A6QQ72_9VIBR</name>
<dbReference type="Gene3D" id="1.20.120.30">
    <property type="entry name" value="Aspartate receptor, ligand-binding domain"/>
    <property type="match status" value="1"/>
</dbReference>
<dbReference type="Pfam" id="PF13682">
    <property type="entry name" value="CZB"/>
    <property type="match status" value="1"/>
</dbReference>
<evidence type="ECO:0000256" key="3">
    <source>
        <dbReference type="PROSITE-ProRule" id="PRU00284"/>
    </source>
</evidence>
<dbReference type="RefSeq" id="WP_120031310.1">
    <property type="nucleotide sequence ID" value="NZ_QVMU01000009.1"/>
</dbReference>
<evidence type="ECO:0000313" key="5">
    <source>
        <dbReference type="EMBL" id="RJX70909.1"/>
    </source>
</evidence>
<dbReference type="InterPro" id="IPR004089">
    <property type="entry name" value="MCPsignal_dom"/>
</dbReference>
<dbReference type="AlphaFoldDB" id="A0A3A6QQ72"/>
<dbReference type="PANTHER" id="PTHR32089">
    <property type="entry name" value="METHYL-ACCEPTING CHEMOTAXIS PROTEIN MCPB"/>
    <property type="match status" value="1"/>
</dbReference>
<dbReference type="PANTHER" id="PTHR32089:SF112">
    <property type="entry name" value="LYSOZYME-LIKE PROTEIN-RELATED"/>
    <property type="match status" value="1"/>
</dbReference>
<protein>
    <recommendedName>
        <fullName evidence="4">Methyl-accepting transducer domain-containing protein</fullName>
    </recommendedName>
</protein>
<comment type="subcellular location">
    <subcellularLocation>
        <location evidence="1">Membrane</location>
    </subcellularLocation>
</comment>